<feature type="transmembrane region" description="Helical" evidence="6">
    <location>
        <begin position="655"/>
        <end position="675"/>
    </location>
</feature>
<feature type="transmembrane region" description="Helical" evidence="6">
    <location>
        <begin position="337"/>
        <end position="355"/>
    </location>
</feature>
<evidence type="ECO:0000256" key="1">
    <source>
        <dbReference type="ARBA" id="ARBA00004141"/>
    </source>
</evidence>
<reference evidence="8 9" key="1">
    <citation type="journal article" date="2008" name="Nature">
        <title>Genome analysis of the platypus reveals unique signatures of evolution.</title>
        <authorList>
            <person name="Warren W.C."/>
            <person name="Hillier L.W."/>
            <person name="Marshall Graves J.A."/>
            <person name="Birney E."/>
            <person name="Ponting C.P."/>
            <person name="Grutzner F."/>
            <person name="Belov K."/>
            <person name="Miller W."/>
            <person name="Clarke L."/>
            <person name="Chinwalla A.T."/>
            <person name="Yang S.P."/>
            <person name="Heger A."/>
            <person name="Locke D.P."/>
            <person name="Miethke P."/>
            <person name="Waters P.D."/>
            <person name="Veyrunes F."/>
            <person name="Fulton L."/>
            <person name="Fulton B."/>
            <person name="Graves T."/>
            <person name="Wallis J."/>
            <person name="Puente X.S."/>
            <person name="Lopez-Otin C."/>
            <person name="Ordonez G.R."/>
            <person name="Eichler E.E."/>
            <person name="Chen L."/>
            <person name="Cheng Z."/>
            <person name="Deakin J.E."/>
            <person name="Alsop A."/>
            <person name="Thompson K."/>
            <person name="Kirby P."/>
            <person name="Papenfuss A.T."/>
            <person name="Wakefield M.J."/>
            <person name="Olender T."/>
            <person name="Lancet D."/>
            <person name="Huttley G.A."/>
            <person name="Smit A.F."/>
            <person name="Pask A."/>
            <person name="Temple-Smith P."/>
            <person name="Batzer M.A."/>
            <person name="Walker J.A."/>
            <person name="Konkel M.K."/>
            <person name="Harris R.S."/>
            <person name="Whittington C.M."/>
            <person name="Wong E.S."/>
            <person name="Gemmell N.J."/>
            <person name="Buschiazzo E."/>
            <person name="Vargas Jentzsch I.M."/>
            <person name="Merkel A."/>
            <person name="Schmitz J."/>
            <person name="Zemann A."/>
            <person name="Churakov G."/>
            <person name="Kriegs J.O."/>
            <person name="Brosius J."/>
            <person name="Murchison E.P."/>
            <person name="Sachidanandam R."/>
            <person name="Smith C."/>
            <person name="Hannon G.J."/>
            <person name="Tsend-Ayush E."/>
            <person name="McMillan D."/>
            <person name="Attenborough R."/>
            <person name="Rens W."/>
            <person name="Ferguson-Smith M."/>
            <person name="Lefevre C.M."/>
            <person name="Sharp J.A."/>
            <person name="Nicholas K.R."/>
            <person name="Ray D.A."/>
            <person name="Kube M."/>
            <person name="Reinhardt R."/>
            <person name="Pringle T.H."/>
            <person name="Taylor J."/>
            <person name="Jones R.C."/>
            <person name="Nixon B."/>
            <person name="Dacheux J.L."/>
            <person name="Niwa H."/>
            <person name="Sekita Y."/>
            <person name="Huang X."/>
            <person name="Stark A."/>
            <person name="Kheradpour P."/>
            <person name="Kellis M."/>
            <person name="Flicek P."/>
            <person name="Chen Y."/>
            <person name="Webber C."/>
            <person name="Hardison R."/>
            <person name="Nelson J."/>
            <person name="Hallsworth-Pepin K."/>
            <person name="Delehaunty K."/>
            <person name="Markovic C."/>
            <person name="Minx P."/>
            <person name="Feng Y."/>
            <person name="Kremitzki C."/>
            <person name="Mitreva M."/>
            <person name="Glasscock J."/>
            <person name="Wylie T."/>
            <person name="Wohldmann P."/>
            <person name="Thiru P."/>
            <person name="Nhan M.N."/>
            <person name="Pohl C.S."/>
            <person name="Smith S.M."/>
            <person name="Hou S."/>
            <person name="Nefedov M."/>
            <person name="de Jong P.J."/>
            <person name="Renfree M.B."/>
            <person name="Mardis E.R."/>
            <person name="Wilson R.K."/>
        </authorList>
    </citation>
    <scope>NUCLEOTIDE SEQUENCE [LARGE SCALE GENOMIC DNA]</scope>
    <source>
        <strain evidence="8 9">Glennie</strain>
    </source>
</reference>
<dbReference type="Ensembl" id="ENSOANT00000053694.1">
    <property type="protein sequence ID" value="ENSOANP00000046507.1"/>
    <property type="gene ID" value="ENSOANG00000044215.1"/>
</dbReference>
<feature type="transmembrane region" description="Helical" evidence="6">
    <location>
        <begin position="393"/>
        <end position="411"/>
    </location>
</feature>
<reference evidence="8" key="3">
    <citation type="submission" date="2025-09" db="UniProtKB">
        <authorList>
            <consortium name="Ensembl"/>
        </authorList>
    </citation>
    <scope>IDENTIFICATION</scope>
    <source>
        <strain evidence="8">Glennie</strain>
    </source>
</reference>
<dbReference type="InterPro" id="IPR005828">
    <property type="entry name" value="MFS_sugar_transport-like"/>
</dbReference>
<feature type="region of interest" description="Disordered" evidence="5">
    <location>
        <begin position="1"/>
        <end position="73"/>
    </location>
</feature>
<dbReference type="Proteomes" id="UP000002279">
    <property type="component" value="Chromosome X3"/>
</dbReference>
<dbReference type="GO" id="GO:0016020">
    <property type="term" value="C:membrane"/>
    <property type="evidence" value="ECO:0007669"/>
    <property type="project" value="UniProtKB-SubCell"/>
</dbReference>
<evidence type="ECO:0000313" key="9">
    <source>
        <dbReference type="Proteomes" id="UP000002279"/>
    </source>
</evidence>
<evidence type="ECO:0000259" key="7">
    <source>
        <dbReference type="PROSITE" id="PS50850"/>
    </source>
</evidence>
<feature type="compositionally biased region" description="Gly residues" evidence="5">
    <location>
        <begin position="30"/>
        <end position="42"/>
    </location>
</feature>
<feature type="region of interest" description="Disordered" evidence="5">
    <location>
        <begin position="170"/>
        <end position="240"/>
    </location>
</feature>
<reference evidence="8" key="2">
    <citation type="submission" date="2025-08" db="UniProtKB">
        <authorList>
            <consortium name="Ensembl"/>
        </authorList>
    </citation>
    <scope>IDENTIFICATION</scope>
    <source>
        <strain evidence="8">Glennie</strain>
    </source>
</reference>
<dbReference type="Bgee" id="ENSOANG00000044215">
    <property type="expression patterns" value="Expressed in liver and 8 other cell types or tissues"/>
</dbReference>
<dbReference type="PANTHER" id="PTHR24064">
    <property type="entry name" value="SOLUTE CARRIER FAMILY 22 MEMBER"/>
    <property type="match status" value="1"/>
</dbReference>
<feature type="compositionally biased region" description="Acidic residues" evidence="5">
    <location>
        <begin position="225"/>
        <end position="236"/>
    </location>
</feature>
<feature type="transmembrane region" description="Helical" evidence="6">
    <location>
        <begin position="546"/>
        <end position="566"/>
    </location>
</feature>
<keyword evidence="2 6" id="KW-0812">Transmembrane</keyword>
<dbReference type="PROSITE" id="PS00216">
    <property type="entry name" value="SUGAR_TRANSPORT_1"/>
    <property type="match status" value="1"/>
</dbReference>
<dbReference type="AlphaFoldDB" id="A0A6I8P092"/>
<evidence type="ECO:0000256" key="3">
    <source>
        <dbReference type="ARBA" id="ARBA00022989"/>
    </source>
</evidence>
<dbReference type="CDD" id="cd17444">
    <property type="entry name" value="MFS_SLC22A23"/>
    <property type="match status" value="1"/>
</dbReference>
<evidence type="ECO:0000313" key="8">
    <source>
        <dbReference type="Ensembl" id="ENSOANP00000046507.1"/>
    </source>
</evidence>
<feature type="transmembrane region" description="Helical" evidence="6">
    <location>
        <begin position="623"/>
        <end position="643"/>
    </location>
</feature>
<dbReference type="InterPro" id="IPR005829">
    <property type="entry name" value="Sugar_transporter_CS"/>
</dbReference>
<dbReference type="GeneTree" id="ENSGT00940000157354"/>
<keyword evidence="4 6" id="KW-0472">Membrane</keyword>
<dbReference type="SUPFAM" id="SSF103473">
    <property type="entry name" value="MFS general substrate transporter"/>
    <property type="match status" value="1"/>
</dbReference>
<name>A0A6I8P092_ORNAN</name>
<dbReference type="Gene3D" id="1.20.1250.20">
    <property type="entry name" value="MFS general substrate transporter like domains"/>
    <property type="match status" value="1"/>
</dbReference>
<feature type="compositionally biased region" description="Gly residues" evidence="5">
    <location>
        <begin position="49"/>
        <end position="64"/>
    </location>
</feature>
<dbReference type="Pfam" id="PF00083">
    <property type="entry name" value="Sugar_tr"/>
    <property type="match status" value="1"/>
</dbReference>
<proteinExistence type="predicted"/>
<evidence type="ECO:0000256" key="6">
    <source>
        <dbReference type="SAM" id="Phobius"/>
    </source>
</evidence>
<dbReference type="InParanoid" id="A0A6I8P092"/>
<keyword evidence="9" id="KW-1185">Reference proteome</keyword>
<feature type="transmembrane region" description="Helical" evidence="6">
    <location>
        <begin position="361"/>
        <end position="381"/>
    </location>
</feature>
<dbReference type="InterPro" id="IPR036259">
    <property type="entry name" value="MFS_trans_sf"/>
</dbReference>
<dbReference type="PROSITE" id="PS50850">
    <property type="entry name" value="MFS"/>
    <property type="match status" value="1"/>
</dbReference>
<dbReference type="FunCoup" id="A0A6I8P092">
    <property type="interactions" value="265"/>
</dbReference>
<feature type="compositionally biased region" description="Basic and acidic residues" evidence="5">
    <location>
        <begin position="1"/>
        <end position="11"/>
    </location>
</feature>
<evidence type="ECO:0000256" key="5">
    <source>
        <dbReference type="SAM" id="MobiDB-lite"/>
    </source>
</evidence>
<feature type="transmembrane region" description="Helical" evidence="6">
    <location>
        <begin position="283"/>
        <end position="303"/>
    </location>
</feature>
<feature type="transmembrane region" description="Helical" evidence="6">
    <location>
        <begin position="309"/>
        <end position="330"/>
    </location>
</feature>
<evidence type="ECO:0000256" key="4">
    <source>
        <dbReference type="ARBA" id="ARBA00023136"/>
    </source>
</evidence>
<feature type="compositionally biased region" description="Pro residues" evidence="5">
    <location>
        <begin position="177"/>
        <end position="194"/>
    </location>
</feature>
<evidence type="ECO:0000256" key="2">
    <source>
        <dbReference type="ARBA" id="ARBA00022692"/>
    </source>
</evidence>
<feature type="compositionally biased region" description="Basic and acidic residues" evidence="5">
    <location>
        <begin position="195"/>
        <end position="208"/>
    </location>
</feature>
<dbReference type="OMA" id="XMSDSVK"/>
<sequence>MAIDRRREARGGEGGGGRYQPPPEENGALPAGGAGGAGGPGGAAAVVPGGPGGPGGPAGPAGGGEENRSLPSLSQAAAAAAAAAAAGSGGGGSPAGGGAGPSALLVDYDASVLPLLGGLGGGYQKTLVLLTWIPALFIGFSQYSDSFLLAQPDYWCRGARRGSAAAAAAPLPANWTGPPPTWGPPPTGPAPAPDGRPRARDAAARPDGHTVPLPPPAPDHHGDGDGDGDGEGDEDAAAAAASNSTDCQCHQWHYRIRAGLVQNVVSKWDLVCDSAWKVHIAKFSLLVGLIFGYLVTGCIADWFGRRPVLLFSIIFILVFGLTVALSVNVTMFSTLRFFEGFCLAGIILTLYALRIELCPPGHRFIVAMVASFVAMAGQFLMPGLAALCRDWQVLQALIICPFLLMLLYWSIFPESLRWLMATQQYEPAKKLILHFTHKNRMNTEGDIKGVMPELEKELSRRPKKVCIVKVVGTRNLWKNIVVLCVNSLTGFGIHHCFARSMMGHETKVMILNNFYADYYTMAGITLASCLAMCPVVGFLGRRGGLLLFMILTALASLLQLGLLNLIGKYSHHLDSVPPIKAMAGMTESVREKFSTTFSIIGMFASHAVGSLSVFFCAEITPTVIRCGGLGLVLASAGFGMLTAPIMDLHNQKGYFLHHVIFACCTLICIICILLLPESKNQNLPENIFNGEHYTRQPLLPHRRGEQPLLPTTSELKDYSGLHDVVAVGDRLPDNATANGVRSM</sequence>
<feature type="transmembrane region" description="Helical" evidence="6">
    <location>
        <begin position="595"/>
        <end position="616"/>
    </location>
</feature>
<protein>
    <recommendedName>
        <fullName evidence="7">Major facilitator superfamily (MFS) profile domain-containing protein</fullName>
    </recommendedName>
</protein>
<keyword evidence="3 6" id="KW-1133">Transmembrane helix</keyword>
<dbReference type="GO" id="GO:0022857">
    <property type="term" value="F:transmembrane transporter activity"/>
    <property type="evidence" value="ECO:0007669"/>
    <property type="project" value="InterPro"/>
</dbReference>
<dbReference type="InterPro" id="IPR020846">
    <property type="entry name" value="MFS_dom"/>
</dbReference>
<feature type="transmembrane region" description="Helical" evidence="6">
    <location>
        <begin position="518"/>
        <end position="539"/>
    </location>
</feature>
<accession>A0A6I8P092</accession>
<comment type="subcellular location">
    <subcellularLocation>
        <location evidence="1">Membrane</location>
        <topology evidence="1">Multi-pass membrane protein</topology>
    </subcellularLocation>
</comment>
<organism evidence="8 9">
    <name type="scientific">Ornithorhynchus anatinus</name>
    <name type="common">Duckbill platypus</name>
    <dbReference type="NCBI Taxonomy" id="9258"/>
    <lineage>
        <taxon>Eukaryota</taxon>
        <taxon>Metazoa</taxon>
        <taxon>Chordata</taxon>
        <taxon>Craniata</taxon>
        <taxon>Vertebrata</taxon>
        <taxon>Euteleostomi</taxon>
        <taxon>Mammalia</taxon>
        <taxon>Monotremata</taxon>
        <taxon>Ornithorhynchidae</taxon>
        <taxon>Ornithorhynchus</taxon>
    </lineage>
</organism>
<feature type="domain" description="Major facilitator superfamily (MFS) profile" evidence="7">
    <location>
        <begin position="232"/>
        <end position="679"/>
    </location>
</feature>